<dbReference type="RefSeq" id="WP_150899400.1">
    <property type="nucleotide sequence ID" value="NZ_WAAU01000011.1"/>
</dbReference>
<evidence type="ECO:0000259" key="1">
    <source>
        <dbReference type="SMART" id="SM00860"/>
    </source>
</evidence>
<protein>
    <submittedName>
        <fullName evidence="2">SMI1/KNR4 family protein</fullName>
    </submittedName>
</protein>
<dbReference type="SUPFAM" id="SSF160631">
    <property type="entry name" value="SMI1/KNR4-like"/>
    <property type="match status" value="1"/>
</dbReference>
<comment type="caution">
    <text evidence="2">The sequence shown here is derived from an EMBL/GenBank/DDBJ whole genome shotgun (WGS) entry which is preliminary data.</text>
</comment>
<organism evidence="2 3">
    <name type="scientific">Tenacibaculum aiptasiae</name>
    <dbReference type="NCBI Taxonomy" id="426481"/>
    <lineage>
        <taxon>Bacteria</taxon>
        <taxon>Pseudomonadati</taxon>
        <taxon>Bacteroidota</taxon>
        <taxon>Flavobacteriia</taxon>
        <taxon>Flavobacteriales</taxon>
        <taxon>Flavobacteriaceae</taxon>
        <taxon>Tenacibaculum</taxon>
    </lineage>
</organism>
<dbReference type="AlphaFoldDB" id="A0A7J5AMT7"/>
<dbReference type="SMART" id="SM00860">
    <property type="entry name" value="SMI1_KNR4"/>
    <property type="match status" value="1"/>
</dbReference>
<name>A0A7J5AMT7_9FLAO</name>
<dbReference type="InterPro" id="IPR037883">
    <property type="entry name" value="Knr4/Smi1-like_sf"/>
</dbReference>
<dbReference type="OrthoDB" id="6637351at2"/>
<reference evidence="2 3" key="1">
    <citation type="submission" date="2019-09" db="EMBL/GenBank/DDBJ databases">
        <authorList>
            <person name="Cao W.R."/>
        </authorList>
    </citation>
    <scope>NUCLEOTIDE SEQUENCE [LARGE SCALE GENOMIC DNA]</scope>
    <source>
        <strain evidence="3">a4</strain>
    </source>
</reference>
<dbReference type="InterPro" id="IPR018958">
    <property type="entry name" value="Knr4/Smi1-like_dom"/>
</dbReference>
<dbReference type="Proteomes" id="UP000467305">
    <property type="component" value="Unassembled WGS sequence"/>
</dbReference>
<proteinExistence type="predicted"/>
<gene>
    <name evidence="2" type="ORF">F7018_07385</name>
</gene>
<dbReference type="EMBL" id="WAAU01000011">
    <property type="protein sequence ID" value="KAB1158919.1"/>
    <property type="molecule type" value="Genomic_DNA"/>
</dbReference>
<feature type="domain" description="Knr4/Smi1-like" evidence="1">
    <location>
        <begin position="9"/>
        <end position="130"/>
    </location>
</feature>
<sequence length="137" mass="16148">MKFIDTEKRITIKELDLFTESFNLNLPEEYKKHILKYNGGYPEDNYFQGKGINYFHSIKYGEYGSLEDTLKRISDVLPDNFFPFAYDEGGNQFCISLRKEDYGKIYFCPMDMGEVVPELLVSSFEDFMSQLTDNEDY</sequence>
<dbReference type="Pfam" id="PF09346">
    <property type="entry name" value="SMI1_KNR4"/>
    <property type="match status" value="1"/>
</dbReference>
<accession>A0A7J5AMT7</accession>
<keyword evidence="3" id="KW-1185">Reference proteome</keyword>
<dbReference type="Gene3D" id="3.40.1580.10">
    <property type="entry name" value="SMI1/KNR4-like"/>
    <property type="match status" value="1"/>
</dbReference>
<evidence type="ECO:0000313" key="3">
    <source>
        <dbReference type="Proteomes" id="UP000467305"/>
    </source>
</evidence>
<evidence type="ECO:0000313" key="2">
    <source>
        <dbReference type="EMBL" id="KAB1158919.1"/>
    </source>
</evidence>